<dbReference type="AlphaFoldDB" id="A0A132A6B2"/>
<dbReference type="VEuPathDB" id="VectorBase:SSCA006451"/>
<name>A0A132A6B2_SARSC</name>
<sequence length="218" mass="25655">MDEKWLKIIGNIFDESRDDFSTDSKIKLLEIKARNDASSNGYNEYAPHRKSKRKSYFIKDQQIELDDADMNHQLSNTKDIQLLSANELRFNQKSARKNHLDNLLKDPQRNYPSSLLKYFTKNLIIPSKCEDDFIISYDEIEKDVYRIRSYRLESNKTLPIDHGGEWLANHSDRNETFDQKESDKNESLISSQKHTILTAIDSDFKPKIVLSTKSYRRK</sequence>
<dbReference type="OrthoDB" id="6505775at2759"/>
<comment type="caution">
    <text evidence="1">The sequence shown here is derived from an EMBL/GenBank/DDBJ whole genome shotgun (WGS) entry which is preliminary data.</text>
</comment>
<accession>A0A132A6B2</accession>
<protein>
    <submittedName>
        <fullName evidence="1">Uncharacterized protein</fullName>
    </submittedName>
</protein>
<reference evidence="1 2" key="1">
    <citation type="journal article" date="2015" name="Parasit. Vectors">
        <title>Draft genome of the scabies mite.</title>
        <authorList>
            <person name="Rider S.D.Jr."/>
            <person name="Morgan M.S."/>
            <person name="Arlian L.G."/>
        </authorList>
    </citation>
    <scope>NUCLEOTIDE SEQUENCE [LARGE SCALE GENOMIC DNA]</scope>
    <source>
        <strain evidence="1">Arlian Lab</strain>
    </source>
</reference>
<evidence type="ECO:0000313" key="2">
    <source>
        <dbReference type="Proteomes" id="UP000616769"/>
    </source>
</evidence>
<organism evidence="1 2">
    <name type="scientific">Sarcoptes scabiei</name>
    <name type="common">Itch mite</name>
    <name type="synonym">Acarus scabiei</name>
    <dbReference type="NCBI Taxonomy" id="52283"/>
    <lineage>
        <taxon>Eukaryota</taxon>
        <taxon>Metazoa</taxon>
        <taxon>Ecdysozoa</taxon>
        <taxon>Arthropoda</taxon>
        <taxon>Chelicerata</taxon>
        <taxon>Arachnida</taxon>
        <taxon>Acari</taxon>
        <taxon>Acariformes</taxon>
        <taxon>Sarcoptiformes</taxon>
        <taxon>Astigmata</taxon>
        <taxon>Psoroptidia</taxon>
        <taxon>Sarcoptoidea</taxon>
        <taxon>Sarcoptidae</taxon>
        <taxon>Sarcoptinae</taxon>
        <taxon>Sarcoptes</taxon>
    </lineage>
</organism>
<proteinExistence type="predicted"/>
<dbReference type="EMBL" id="JXLN01010911">
    <property type="protein sequence ID" value="KPM06501.1"/>
    <property type="molecule type" value="Genomic_DNA"/>
</dbReference>
<gene>
    <name evidence="1" type="ORF">QR98_0049780</name>
</gene>
<evidence type="ECO:0000313" key="1">
    <source>
        <dbReference type="EMBL" id="KPM06501.1"/>
    </source>
</evidence>
<dbReference type="Proteomes" id="UP000616769">
    <property type="component" value="Unassembled WGS sequence"/>
</dbReference>